<protein>
    <submittedName>
        <fullName evidence="2">Uncharacterized protein</fullName>
    </submittedName>
</protein>
<feature type="transmembrane region" description="Helical" evidence="1">
    <location>
        <begin position="102"/>
        <end position="126"/>
    </location>
</feature>
<reference evidence="2 3" key="1">
    <citation type="submission" date="2017-12" db="EMBL/GenBank/DDBJ databases">
        <authorList>
            <person name="Pombert J.-F."/>
            <person name="Haag K.L."/>
            <person name="Ebert D."/>
        </authorList>
    </citation>
    <scope>NUCLEOTIDE SEQUENCE [LARGE SCALE GENOMIC DNA]</scope>
    <source>
        <strain evidence="2">IL-G-3</strain>
    </source>
</reference>
<feature type="transmembrane region" description="Helical" evidence="1">
    <location>
        <begin position="12"/>
        <end position="30"/>
    </location>
</feature>
<evidence type="ECO:0000256" key="1">
    <source>
        <dbReference type="SAM" id="Phobius"/>
    </source>
</evidence>
<dbReference type="Proteomes" id="UP000292282">
    <property type="component" value="Unassembled WGS sequence"/>
</dbReference>
<name>A0A4Q9M2G9_9MICR</name>
<feature type="transmembrane region" description="Helical" evidence="1">
    <location>
        <begin position="75"/>
        <end position="96"/>
    </location>
</feature>
<feature type="transmembrane region" description="Helical" evidence="1">
    <location>
        <begin position="172"/>
        <end position="190"/>
    </location>
</feature>
<comment type="caution">
    <text evidence="2">The sequence shown here is derived from an EMBL/GenBank/DDBJ whole genome shotgun (WGS) entry which is preliminary data.</text>
</comment>
<keyword evidence="3" id="KW-1185">Reference proteome</keyword>
<keyword evidence="1" id="KW-0812">Transmembrane</keyword>
<gene>
    <name evidence="2" type="ORF">CWI38_0209p0050</name>
</gene>
<evidence type="ECO:0000313" key="3">
    <source>
        <dbReference type="Proteomes" id="UP000292282"/>
    </source>
</evidence>
<dbReference type="AlphaFoldDB" id="A0A4Q9M2G9"/>
<evidence type="ECO:0000313" key="2">
    <source>
        <dbReference type="EMBL" id="TBU19504.1"/>
    </source>
</evidence>
<organism evidence="2 3">
    <name type="scientific">Hamiltosporidium tvaerminnensis</name>
    <dbReference type="NCBI Taxonomy" id="1176355"/>
    <lineage>
        <taxon>Eukaryota</taxon>
        <taxon>Fungi</taxon>
        <taxon>Fungi incertae sedis</taxon>
        <taxon>Microsporidia</taxon>
        <taxon>Dubosqiidae</taxon>
        <taxon>Hamiltosporidium</taxon>
    </lineage>
</organism>
<feature type="transmembrane region" description="Helical" evidence="1">
    <location>
        <begin position="42"/>
        <end position="63"/>
    </location>
</feature>
<proteinExistence type="predicted"/>
<dbReference type="VEuPathDB" id="MicrosporidiaDB:CWI38_0209p0050"/>
<keyword evidence="1" id="KW-0472">Membrane</keyword>
<sequence length="233" mass="28622">MKFNFKDRFFEIIFFIVIFLIEVSLPVVFYTKIYDIDLNSNLLLIIFKYILLMFLYKFSFLFHRSSKRVETEYDIYYVIIFCFGFVFIISELYMNTLNMNTIYVMSSSCVFLYVIFNLITYFSIFLKFNNCKFIKKDVSIRTFISYFCYIYVLIVVDNLIYKIFIITIRELFTFKVTFYIVEMILSFIYLCKRNEMVTTLLLLIYQFVFLFAMELNTLYFFYENFNYLQFPVH</sequence>
<dbReference type="EMBL" id="PITK01000209">
    <property type="protein sequence ID" value="TBU19504.1"/>
    <property type="molecule type" value="Genomic_DNA"/>
</dbReference>
<feature type="transmembrane region" description="Helical" evidence="1">
    <location>
        <begin position="202"/>
        <end position="222"/>
    </location>
</feature>
<keyword evidence="1" id="KW-1133">Transmembrane helix</keyword>
<feature type="transmembrane region" description="Helical" evidence="1">
    <location>
        <begin position="146"/>
        <end position="166"/>
    </location>
</feature>
<accession>A0A4Q9M2G9</accession>